<keyword evidence="5 6" id="KW-0472">Membrane</keyword>
<dbReference type="InterPro" id="IPR007267">
    <property type="entry name" value="GtrA_DPMS_TM"/>
</dbReference>
<evidence type="ECO:0000256" key="2">
    <source>
        <dbReference type="ARBA" id="ARBA00009399"/>
    </source>
</evidence>
<feature type="transmembrane region" description="Helical" evidence="6">
    <location>
        <begin position="74"/>
        <end position="93"/>
    </location>
</feature>
<keyword evidence="9" id="KW-1185">Reference proteome</keyword>
<keyword evidence="4 6" id="KW-1133">Transmembrane helix</keyword>
<dbReference type="InterPro" id="IPR051401">
    <property type="entry name" value="GtrA_CellWall_Glycosyl"/>
</dbReference>
<gene>
    <name evidence="8" type="ORF">SK3146_01169</name>
</gene>
<dbReference type="RefSeq" id="WP_249864199.1">
    <property type="nucleotide sequence ID" value="NZ_CP027059.1"/>
</dbReference>
<evidence type="ECO:0000313" key="9">
    <source>
        <dbReference type="Proteomes" id="UP001057134"/>
    </source>
</evidence>
<feature type="domain" description="GtrA/DPMS transmembrane" evidence="7">
    <location>
        <begin position="10"/>
        <end position="124"/>
    </location>
</feature>
<evidence type="ECO:0000256" key="4">
    <source>
        <dbReference type="ARBA" id="ARBA00022989"/>
    </source>
</evidence>
<organism evidence="8 9">
    <name type="scientific">Paenibacillus konkukensis</name>
    <dbReference type="NCBI Taxonomy" id="2020716"/>
    <lineage>
        <taxon>Bacteria</taxon>
        <taxon>Bacillati</taxon>
        <taxon>Bacillota</taxon>
        <taxon>Bacilli</taxon>
        <taxon>Bacillales</taxon>
        <taxon>Paenibacillaceae</taxon>
        <taxon>Paenibacillus</taxon>
    </lineage>
</organism>
<reference evidence="8" key="1">
    <citation type="submission" date="2018-02" db="EMBL/GenBank/DDBJ databases">
        <authorList>
            <person name="Kim S.-K."/>
            <person name="Jung H.-I."/>
            <person name="Lee S.-W."/>
        </authorList>
    </citation>
    <scope>NUCLEOTIDE SEQUENCE</scope>
    <source>
        <strain evidence="8">SK3146</strain>
    </source>
</reference>
<dbReference type="EMBL" id="CP027059">
    <property type="protein sequence ID" value="UQZ82012.1"/>
    <property type="molecule type" value="Genomic_DNA"/>
</dbReference>
<sequence>MNKPYVRFLKFSAVGVMNSLIDLAVFTVLTYFQMYYLAAQCISFLCGVLNSYAFNRSWTFQRTGRIDRREFLKFLTLNTTVLLLTSGVLSFLYTQLDLPLLVSKLGSAAAGVCINFAGSRLWVFRLSQDRSGP</sequence>
<protein>
    <submittedName>
        <fullName evidence="8">GtrA-like protein</fullName>
    </submittedName>
</protein>
<name>A0ABY4RL26_9BACL</name>
<evidence type="ECO:0000256" key="3">
    <source>
        <dbReference type="ARBA" id="ARBA00022692"/>
    </source>
</evidence>
<reference evidence="8" key="2">
    <citation type="journal article" date="2021" name="J Anim Sci Technol">
        <title>Complete genome sequence of Paenibacillus konkukensis sp. nov. SK3146 as a potential probiotic strain.</title>
        <authorList>
            <person name="Jung H.I."/>
            <person name="Park S."/>
            <person name="Niu K.M."/>
            <person name="Lee S.W."/>
            <person name="Kothari D."/>
            <person name="Yi K.J."/>
            <person name="Kim S.K."/>
        </authorList>
    </citation>
    <scope>NUCLEOTIDE SEQUENCE</scope>
    <source>
        <strain evidence="8">SK3146</strain>
    </source>
</reference>
<feature type="transmembrane region" description="Helical" evidence="6">
    <location>
        <begin position="105"/>
        <end position="123"/>
    </location>
</feature>
<evidence type="ECO:0000256" key="1">
    <source>
        <dbReference type="ARBA" id="ARBA00004141"/>
    </source>
</evidence>
<feature type="transmembrane region" description="Helical" evidence="6">
    <location>
        <begin position="7"/>
        <end position="29"/>
    </location>
</feature>
<dbReference type="PANTHER" id="PTHR38459">
    <property type="entry name" value="PROPHAGE BACTOPRENOL-LINKED GLUCOSE TRANSLOCASE HOMOLOG"/>
    <property type="match status" value="1"/>
</dbReference>
<comment type="similarity">
    <text evidence="2">Belongs to the GtrA family.</text>
</comment>
<feature type="transmembrane region" description="Helical" evidence="6">
    <location>
        <begin position="35"/>
        <end position="54"/>
    </location>
</feature>
<comment type="subcellular location">
    <subcellularLocation>
        <location evidence="1">Membrane</location>
        <topology evidence="1">Multi-pass membrane protein</topology>
    </subcellularLocation>
</comment>
<evidence type="ECO:0000313" key="8">
    <source>
        <dbReference type="EMBL" id="UQZ82012.1"/>
    </source>
</evidence>
<dbReference type="PANTHER" id="PTHR38459:SF1">
    <property type="entry name" value="PROPHAGE BACTOPRENOL-LINKED GLUCOSE TRANSLOCASE HOMOLOG"/>
    <property type="match status" value="1"/>
</dbReference>
<evidence type="ECO:0000259" key="7">
    <source>
        <dbReference type="Pfam" id="PF04138"/>
    </source>
</evidence>
<dbReference type="Pfam" id="PF04138">
    <property type="entry name" value="GtrA_DPMS_TM"/>
    <property type="match status" value="1"/>
</dbReference>
<dbReference type="Proteomes" id="UP001057134">
    <property type="component" value="Chromosome"/>
</dbReference>
<keyword evidence="3 6" id="KW-0812">Transmembrane</keyword>
<accession>A0ABY4RL26</accession>
<proteinExistence type="inferred from homology"/>
<evidence type="ECO:0000256" key="6">
    <source>
        <dbReference type="SAM" id="Phobius"/>
    </source>
</evidence>
<evidence type="ECO:0000256" key="5">
    <source>
        <dbReference type="ARBA" id="ARBA00023136"/>
    </source>
</evidence>